<feature type="compositionally biased region" description="Basic and acidic residues" evidence="1">
    <location>
        <begin position="162"/>
        <end position="176"/>
    </location>
</feature>
<protein>
    <submittedName>
        <fullName evidence="2">Uncharacterized protein</fullName>
    </submittedName>
</protein>
<dbReference type="EMBL" id="CADIKH010000095">
    <property type="protein sequence ID" value="CAB3774068.1"/>
    <property type="molecule type" value="Genomic_DNA"/>
</dbReference>
<evidence type="ECO:0000313" key="3">
    <source>
        <dbReference type="Proteomes" id="UP000494363"/>
    </source>
</evidence>
<keyword evidence="3" id="KW-1185">Reference proteome</keyword>
<feature type="region of interest" description="Disordered" evidence="1">
    <location>
        <begin position="116"/>
        <end position="176"/>
    </location>
</feature>
<evidence type="ECO:0000256" key="1">
    <source>
        <dbReference type="SAM" id="MobiDB-lite"/>
    </source>
</evidence>
<sequence length="176" mass="20104">MFDHAQGQQWLPHCQCSVWMQLNITPPGSRSIRSIPRRKNGICRDLRSSRSLPRTKWQTVIDDSPPNRRVIGGCGPLLQLFSERSRVSRVKLDIRRIAARRRGFLCSTTGFVTNRHQSENNRVEARQRSSGAHSSLSMVSASRPKLKTTASNINLKRPMRLKPRDSASDKRQTRDC</sequence>
<evidence type="ECO:0000313" key="2">
    <source>
        <dbReference type="EMBL" id="CAB3774068.1"/>
    </source>
</evidence>
<accession>A0A6J5F5H0</accession>
<proteinExistence type="predicted"/>
<name>A0A6J5F5H0_9BURK</name>
<feature type="compositionally biased region" description="Polar residues" evidence="1">
    <location>
        <begin position="128"/>
        <end position="140"/>
    </location>
</feature>
<dbReference type="AlphaFoldDB" id="A0A6J5F5H0"/>
<organism evidence="2 3">
    <name type="scientific">Paraburkholderia humisilvae</name>
    <dbReference type="NCBI Taxonomy" id="627669"/>
    <lineage>
        <taxon>Bacteria</taxon>
        <taxon>Pseudomonadati</taxon>
        <taxon>Pseudomonadota</taxon>
        <taxon>Betaproteobacteria</taxon>
        <taxon>Burkholderiales</taxon>
        <taxon>Burkholderiaceae</taxon>
        <taxon>Paraburkholderia</taxon>
    </lineage>
</organism>
<feature type="compositionally biased region" description="Basic and acidic residues" evidence="1">
    <location>
        <begin position="116"/>
        <end position="127"/>
    </location>
</feature>
<reference evidence="2 3" key="1">
    <citation type="submission" date="2020-04" db="EMBL/GenBank/DDBJ databases">
        <authorList>
            <person name="De Canck E."/>
        </authorList>
    </citation>
    <scope>NUCLEOTIDE SEQUENCE [LARGE SCALE GENOMIC DNA]</scope>
    <source>
        <strain evidence="2 3">LMG 29542</strain>
    </source>
</reference>
<dbReference type="Proteomes" id="UP000494363">
    <property type="component" value="Unassembled WGS sequence"/>
</dbReference>
<gene>
    <name evidence="2" type="ORF">LMG29542_07579</name>
</gene>